<name>A0A9P6XSI6_9FUNG</name>
<evidence type="ECO:0000313" key="2">
    <source>
        <dbReference type="EMBL" id="KAG1531062.1"/>
    </source>
</evidence>
<keyword evidence="3" id="KW-1185">Reference proteome</keyword>
<proteinExistence type="predicted"/>
<comment type="caution">
    <text evidence="2">The sequence shown here is derived from an EMBL/GenBank/DDBJ whole genome shotgun (WGS) entry which is preliminary data.</text>
</comment>
<organism evidence="2 3">
    <name type="scientific">Rhizopus delemar</name>
    <dbReference type="NCBI Taxonomy" id="936053"/>
    <lineage>
        <taxon>Eukaryota</taxon>
        <taxon>Fungi</taxon>
        <taxon>Fungi incertae sedis</taxon>
        <taxon>Mucoromycota</taxon>
        <taxon>Mucoromycotina</taxon>
        <taxon>Mucoromycetes</taxon>
        <taxon>Mucorales</taxon>
        <taxon>Mucorineae</taxon>
        <taxon>Rhizopodaceae</taxon>
        <taxon>Rhizopus</taxon>
    </lineage>
</organism>
<feature type="region of interest" description="Disordered" evidence="1">
    <location>
        <begin position="1"/>
        <end position="74"/>
    </location>
</feature>
<dbReference type="AlphaFoldDB" id="A0A9P6XSI6"/>
<evidence type="ECO:0000256" key="1">
    <source>
        <dbReference type="SAM" id="MobiDB-lite"/>
    </source>
</evidence>
<dbReference type="EMBL" id="JAANIU010011402">
    <property type="protein sequence ID" value="KAG1531062.1"/>
    <property type="molecule type" value="Genomic_DNA"/>
</dbReference>
<protein>
    <submittedName>
        <fullName evidence="2">Uncharacterized protein</fullName>
    </submittedName>
</protein>
<feature type="compositionally biased region" description="Basic and acidic residues" evidence="1">
    <location>
        <begin position="1"/>
        <end position="18"/>
    </location>
</feature>
<evidence type="ECO:0000313" key="3">
    <source>
        <dbReference type="Proteomes" id="UP000740926"/>
    </source>
</evidence>
<sequence>MAVREHPQEPDRPGEHSVRGHRRDLGTQAEWHQPDLHRNTGAARTCRHHRQQRDSAHRCDRRRSARWLASSPGH</sequence>
<dbReference type="Proteomes" id="UP000740926">
    <property type="component" value="Unassembled WGS sequence"/>
</dbReference>
<reference evidence="2 3" key="1">
    <citation type="journal article" date="2020" name="Microb. Genom.">
        <title>Genetic diversity of clinical and environmental Mucorales isolates obtained from an investigation of mucormycosis cases among solid organ transplant recipients.</title>
        <authorList>
            <person name="Nguyen M.H."/>
            <person name="Kaul D."/>
            <person name="Muto C."/>
            <person name="Cheng S.J."/>
            <person name="Richter R.A."/>
            <person name="Bruno V.M."/>
            <person name="Liu G."/>
            <person name="Beyhan S."/>
            <person name="Sundermann A.J."/>
            <person name="Mounaud S."/>
            <person name="Pasculle A.W."/>
            <person name="Nierman W.C."/>
            <person name="Driscoll E."/>
            <person name="Cumbie R."/>
            <person name="Clancy C.J."/>
            <person name="Dupont C.L."/>
        </authorList>
    </citation>
    <scope>NUCLEOTIDE SEQUENCE [LARGE SCALE GENOMIC DNA]</scope>
    <source>
        <strain evidence="2 3">GL24</strain>
    </source>
</reference>
<accession>A0A9P6XSI6</accession>
<gene>
    <name evidence="2" type="ORF">G6F50_016920</name>
</gene>